<dbReference type="InterPro" id="IPR005318">
    <property type="entry name" value="OM_porin_bac"/>
</dbReference>
<gene>
    <name evidence="6" type="ORF">H4C80_15135</name>
</gene>
<dbReference type="GO" id="GO:0015288">
    <property type="term" value="F:porin activity"/>
    <property type="evidence" value="ECO:0007669"/>
    <property type="project" value="TreeGrafter"/>
</dbReference>
<dbReference type="Pfam" id="PF03573">
    <property type="entry name" value="OprD"/>
    <property type="match status" value="1"/>
</dbReference>
<dbReference type="PANTHER" id="PTHR34596">
    <property type="entry name" value="CHITOPORIN"/>
    <property type="match status" value="1"/>
</dbReference>
<reference evidence="6 7" key="1">
    <citation type="submission" date="2020-07" db="EMBL/GenBank/DDBJ databases">
        <title>Diversity of carbapenemase encoding genes among Pseudomonas putida group clinical isolates in a tertiary Brazilian hospital.</title>
        <authorList>
            <person name="Alberto-Lei F."/>
            <person name="Nodari C.S."/>
            <person name="Streling A.P."/>
            <person name="Paulino J.T."/>
            <person name="Bessa-Neto F.O."/>
            <person name="Cayo R."/>
            <person name="Gales A.C."/>
        </authorList>
    </citation>
    <scope>NUCLEOTIDE SEQUENCE [LARGE SCALE GENOMIC DNA]</scope>
    <source>
        <strain evidence="6 7">12815</strain>
    </source>
</reference>
<feature type="signal peptide" evidence="5">
    <location>
        <begin position="1"/>
        <end position="25"/>
    </location>
</feature>
<evidence type="ECO:0000313" key="7">
    <source>
        <dbReference type="Proteomes" id="UP000545074"/>
    </source>
</evidence>
<dbReference type="GO" id="GO:0016020">
    <property type="term" value="C:membrane"/>
    <property type="evidence" value="ECO:0007669"/>
    <property type="project" value="InterPro"/>
</dbReference>
<comment type="caution">
    <text evidence="6">The sequence shown here is derived from an EMBL/GenBank/DDBJ whole genome shotgun (WGS) entry which is preliminary data.</text>
</comment>
<comment type="similarity">
    <text evidence="1">Belongs to the outer membrane porin (Opr) (TC 1.B.25) family.</text>
</comment>
<dbReference type="InterPro" id="IPR023614">
    <property type="entry name" value="Porin_dom_sf"/>
</dbReference>
<dbReference type="Gene3D" id="2.40.160.10">
    <property type="entry name" value="Porin"/>
    <property type="match status" value="1"/>
</dbReference>
<evidence type="ECO:0000256" key="2">
    <source>
        <dbReference type="ARBA" id="ARBA00022448"/>
    </source>
</evidence>
<dbReference type="AlphaFoldDB" id="A0A7W2Q9S1"/>
<organism evidence="6 7">
    <name type="scientific">Pseudomonas juntendi</name>
    <dbReference type="NCBI Taxonomy" id="2666183"/>
    <lineage>
        <taxon>Bacteria</taxon>
        <taxon>Pseudomonadati</taxon>
        <taxon>Pseudomonadota</taxon>
        <taxon>Gammaproteobacteria</taxon>
        <taxon>Pseudomonadales</taxon>
        <taxon>Pseudomonadaceae</taxon>
        <taxon>Pseudomonas</taxon>
    </lineage>
</organism>
<keyword evidence="2" id="KW-0813">Transport</keyword>
<dbReference type="PANTHER" id="PTHR34596:SF2">
    <property type="entry name" value="CHITOPORIN"/>
    <property type="match status" value="1"/>
</dbReference>
<evidence type="ECO:0000256" key="3">
    <source>
        <dbReference type="ARBA" id="ARBA00022729"/>
    </source>
</evidence>
<proteinExistence type="inferred from homology"/>
<accession>A0A7W2Q9S1</accession>
<name>A0A7W2Q9S1_9PSED</name>
<feature type="region of interest" description="Disordered" evidence="4">
    <location>
        <begin position="95"/>
        <end position="119"/>
    </location>
</feature>
<sequence>MTTNLNRQLLTLTTLTLAVSSGVQAAFLDDSKTSVDSRTFYFQNDYRDGSGQNRVEESAQGLTFRFQSGYTEGDIGLGLDAALMYGFKLDSGPQRSGSGLLPRNAESRPGGPSYARESQDEYSKLALTAKLRLYQDTQVLVGTINPSLGVLQPSTTRLFPQDFRGTQVTNTSISGLTLRAGRLDRARHRDSTDYQGIGIAYANGQYPRTDNRDFKYAAADYALGKDVVLSYNLGELEDVYRQHFVGIKGKLPAGPGRLVSDIRLFASQEAGAGDAGTIDNRVYSGLFGYEWNGHTLQAGYQKVDGKGAYPQLENTATYLHTEMMLTNFAKQNQASWLARYDYNFAAAGLPGLMLTVRYVKSDNAQVVGVQQDGRERELDTDIGYVVQSGTFKDLAVRWRHGVLRSNYQRNSDQDRLIVDYSFKF</sequence>
<dbReference type="RefSeq" id="WP_182389667.1">
    <property type="nucleotide sequence ID" value="NZ_JACGCX010000009.1"/>
</dbReference>
<evidence type="ECO:0000313" key="6">
    <source>
        <dbReference type="EMBL" id="MBA6098456.1"/>
    </source>
</evidence>
<feature type="chain" id="PRO_5031549983" evidence="5">
    <location>
        <begin position="26"/>
        <end position="424"/>
    </location>
</feature>
<dbReference type="EMBL" id="JACGCX010000009">
    <property type="protein sequence ID" value="MBA6098456.1"/>
    <property type="molecule type" value="Genomic_DNA"/>
</dbReference>
<evidence type="ECO:0000256" key="1">
    <source>
        <dbReference type="ARBA" id="ARBA00009075"/>
    </source>
</evidence>
<keyword evidence="3 5" id="KW-0732">Signal</keyword>
<dbReference type="Proteomes" id="UP000545074">
    <property type="component" value="Unassembled WGS sequence"/>
</dbReference>
<protein>
    <submittedName>
        <fullName evidence="6">Outer membrane porin, OprD family</fullName>
    </submittedName>
</protein>
<evidence type="ECO:0000256" key="5">
    <source>
        <dbReference type="SAM" id="SignalP"/>
    </source>
</evidence>
<evidence type="ECO:0000256" key="4">
    <source>
        <dbReference type="SAM" id="MobiDB-lite"/>
    </source>
</evidence>